<evidence type="ECO:0000256" key="1">
    <source>
        <dbReference type="SAM" id="Phobius"/>
    </source>
</evidence>
<evidence type="ECO:0000313" key="3">
    <source>
        <dbReference type="Proteomes" id="UP000694724"/>
    </source>
</evidence>
<accession>A0A8D1PTN6</accession>
<evidence type="ECO:0000313" key="2">
    <source>
        <dbReference type="Ensembl" id="ENSSSCP00055008090.1"/>
    </source>
</evidence>
<keyword evidence="1" id="KW-0472">Membrane</keyword>
<feature type="transmembrane region" description="Helical" evidence="1">
    <location>
        <begin position="84"/>
        <end position="102"/>
    </location>
</feature>
<organism evidence="2 3">
    <name type="scientific">Sus scrofa</name>
    <name type="common">Pig</name>
    <dbReference type="NCBI Taxonomy" id="9823"/>
    <lineage>
        <taxon>Eukaryota</taxon>
        <taxon>Metazoa</taxon>
        <taxon>Chordata</taxon>
        <taxon>Craniata</taxon>
        <taxon>Vertebrata</taxon>
        <taxon>Euteleostomi</taxon>
        <taxon>Mammalia</taxon>
        <taxon>Eutheria</taxon>
        <taxon>Laurasiatheria</taxon>
        <taxon>Artiodactyla</taxon>
        <taxon>Suina</taxon>
        <taxon>Suidae</taxon>
        <taxon>Sus</taxon>
    </lineage>
</organism>
<reference evidence="2" key="1">
    <citation type="submission" date="2025-08" db="UniProtKB">
        <authorList>
            <consortium name="Ensembl"/>
        </authorList>
    </citation>
    <scope>IDENTIFICATION</scope>
</reference>
<protein>
    <submittedName>
        <fullName evidence="2">Uncharacterized protein</fullName>
    </submittedName>
</protein>
<keyword evidence="1" id="KW-0812">Transmembrane</keyword>
<dbReference type="Ensembl" id="ENSSSCT00055010240.1">
    <property type="protein sequence ID" value="ENSSSCP00055008090.1"/>
    <property type="gene ID" value="ENSSSCG00055005253.1"/>
</dbReference>
<proteinExistence type="predicted"/>
<feature type="transmembrane region" description="Helical" evidence="1">
    <location>
        <begin position="31"/>
        <end position="47"/>
    </location>
</feature>
<keyword evidence="1" id="KW-1133">Transmembrane helix</keyword>
<feature type="transmembrane region" description="Helical" evidence="1">
    <location>
        <begin position="114"/>
        <end position="135"/>
    </location>
</feature>
<dbReference type="Proteomes" id="UP000694724">
    <property type="component" value="Unplaced"/>
</dbReference>
<sequence length="144" mass="16541">MSVTSFSPILWVVFLFSVSFAVQKLLSLTKSHLFIFVFIVITLGGRSEKILLCFMLESVWPLFSSKSFIVSSLIFRSLIHFEFIFVYGIMKCSNFILLYVDVQFSQHQLLKGLSFLHCIFLPPLSLIITFVLIFIPTKCLNIEA</sequence>
<name>A0A8D1PTN6_PIG</name>
<dbReference type="AlphaFoldDB" id="A0A8D1PTN6"/>